<accession>A0A7W5ZIC8</accession>
<dbReference type="PROSITE" id="PS50817">
    <property type="entry name" value="INTEIN_N_TER"/>
    <property type="match status" value="1"/>
</dbReference>
<evidence type="ECO:0000313" key="3">
    <source>
        <dbReference type="Proteomes" id="UP000541352"/>
    </source>
</evidence>
<gene>
    <name evidence="2" type="ORF">FHS57_001825</name>
</gene>
<keyword evidence="3" id="KW-1185">Reference proteome</keyword>
<reference evidence="2 3" key="1">
    <citation type="submission" date="2020-08" db="EMBL/GenBank/DDBJ databases">
        <title>Genomic Encyclopedia of Type Strains, Phase IV (KMG-IV): sequencing the most valuable type-strain genomes for metagenomic binning, comparative biology and taxonomic classification.</title>
        <authorList>
            <person name="Goeker M."/>
        </authorList>
    </citation>
    <scope>NUCLEOTIDE SEQUENCE [LARGE SCALE GENOMIC DNA]</scope>
    <source>
        <strain evidence="2 3">DSM 17976</strain>
    </source>
</reference>
<dbReference type="SMART" id="SM00306">
    <property type="entry name" value="HintN"/>
    <property type="match status" value="1"/>
</dbReference>
<dbReference type="RefSeq" id="WP_183972689.1">
    <property type="nucleotide sequence ID" value="NZ_JACIBY010000003.1"/>
</dbReference>
<dbReference type="AlphaFoldDB" id="A0A7W5ZIC8"/>
<dbReference type="Proteomes" id="UP000541352">
    <property type="component" value="Unassembled WGS sequence"/>
</dbReference>
<dbReference type="InterPro" id="IPR006141">
    <property type="entry name" value="Intein_N"/>
</dbReference>
<name>A0A7W5ZIC8_9BACT</name>
<feature type="domain" description="Hint" evidence="1">
    <location>
        <begin position="154"/>
        <end position="256"/>
    </location>
</feature>
<dbReference type="SUPFAM" id="SSF51294">
    <property type="entry name" value="Hedgehog/intein (Hint) domain"/>
    <property type="match status" value="1"/>
</dbReference>
<dbReference type="InterPro" id="IPR003587">
    <property type="entry name" value="Hint_dom_N"/>
</dbReference>
<dbReference type="Gene3D" id="2.170.16.10">
    <property type="entry name" value="Hedgehog/Intein (Hint) domain"/>
    <property type="match status" value="1"/>
</dbReference>
<sequence length="301" mass="33442">MRFIPFVLVAVSWATFAQERQPGMTLAEFDKAKAVEIRSGSPKQHFRSHGLSYRQYETPLSFQFNDGVEHKVSFYDISERTGQSALGQLVVYSSQNRLVTLVLPNETSSKAVKDNFVADLKAKSLTNDGLGICVAFALSQAQPHSKIVLAHPQEFCFPAETFVNLVDGTEKKISGIKAGDEITGIRANRVERVVVNEGVFSLTRLLVRPNGQAWVSTRNESGLLSLEVTPYHPVLTLLGKKRVEDLRAGDWLFVRDAVTGRYLTAELTNIASAFRTVDKVYHLQTEGGTYEAENIVVLNKH</sequence>
<dbReference type="EMBL" id="JACIBY010000003">
    <property type="protein sequence ID" value="MBB3837828.1"/>
    <property type="molecule type" value="Genomic_DNA"/>
</dbReference>
<comment type="caution">
    <text evidence="2">The sequence shown here is derived from an EMBL/GenBank/DDBJ whole genome shotgun (WGS) entry which is preliminary data.</text>
</comment>
<evidence type="ECO:0000313" key="2">
    <source>
        <dbReference type="EMBL" id="MBB3837828.1"/>
    </source>
</evidence>
<proteinExistence type="predicted"/>
<organism evidence="2 3">
    <name type="scientific">Runella defluvii</name>
    <dbReference type="NCBI Taxonomy" id="370973"/>
    <lineage>
        <taxon>Bacteria</taxon>
        <taxon>Pseudomonadati</taxon>
        <taxon>Bacteroidota</taxon>
        <taxon>Cytophagia</taxon>
        <taxon>Cytophagales</taxon>
        <taxon>Spirosomataceae</taxon>
        <taxon>Runella</taxon>
    </lineage>
</organism>
<protein>
    <recommendedName>
        <fullName evidence="1">Hint domain-containing protein</fullName>
    </recommendedName>
</protein>
<evidence type="ECO:0000259" key="1">
    <source>
        <dbReference type="SMART" id="SM00306"/>
    </source>
</evidence>
<dbReference type="InterPro" id="IPR036844">
    <property type="entry name" value="Hint_dom_sf"/>
</dbReference>
<dbReference type="GO" id="GO:0016539">
    <property type="term" value="P:intein-mediated protein splicing"/>
    <property type="evidence" value="ECO:0007669"/>
    <property type="project" value="InterPro"/>
</dbReference>